<name>A0ABR9QWU7_9FIRM</name>
<dbReference type="EC" id="3.6.1.1" evidence="2"/>
<dbReference type="InterPro" id="IPR000644">
    <property type="entry name" value="CBS_dom"/>
</dbReference>
<dbReference type="InterPro" id="IPR028979">
    <property type="entry name" value="Ser_kin/Pase_Hpr-like_N_sf"/>
</dbReference>
<evidence type="ECO:0000256" key="2">
    <source>
        <dbReference type="ARBA" id="ARBA00012146"/>
    </source>
</evidence>
<evidence type="ECO:0000313" key="10">
    <source>
        <dbReference type="EMBL" id="MBE5035339.1"/>
    </source>
</evidence>
<dbReference type="PANTHER" id="PTHR12112">
    <property type="entry name" value="BNIP - RELATED"/>
    <property type="match status" value="1"/>
</dbReference>
<dbReference type="Pfam" id="PF00571">
    <property type="entry name" value="CBS"/>
    <property type="match status" value="1"/>
</dbReference>
<gene>
    <name evidence="10" type="ORF">INF20_03470</name>
</gene>
<dbReference type="Pfam" id="PF01368">
    <property type="entry name" value="DHH"/>
    <property type="match status" value="1"/>
</dbReference>
<dbReference type="InterPro" id="IPR001667">
    <property type="entry name" value="DDH_dom"/>
</dbReference>
<evidence type="ECO:0000256" key="7">
    <source>
        <dbReference type="ARBA" id="ARBA00047820"/>
    </source>
</evidence>
<dbReference type="InterPro" id="IPR038763">
    <property type="entry name" value="DHH_sf"/>
</dbReference>
<dbReference type="Gene3D" id="3.10.310.20">
    <property type="entry name" value="DHHA2 domain"/>
    <property type="match status" value="1"/>
</dbReference>
<dbReference type="InterPro" id="IPR010766">
    <property type="entry name" value="DRTGG"/>
</dbReference>
<dbReference type="RefSeq" id="WP_226385009.1">
    <property type="nucleotide sequence ID" value="NZ_JADCKA010000004.1"/>
</dbReference>
<dbReference type="InterPro" id="IPR004097">
    <property type="entry name" value="DHHA2"/>
</dbReference>
<dbReference type="SUPFAM" id="SSF54631">
    <property type="entry name" value="CBS-domain pair"/>
    <property type="match status" value="1"/>
</dbReference>
<dbReference type="PANTHER" id="PTHR12112:SF22">
    <property type="entry name" value="MANGANESE-DEPENDENT INORGANIC PYROPHOSPHATASE-RELATED"/>
    <property type="match status" value="1"/>
</dbReference>
<evidence type="ECO:0000256" key="6">
    <source>
        <dbReference type="ARBA" id="ARBA00032535"/>
    </source>
</evidence>
<feature type="domain" description="CBS" evidence="9">
    <location>
        <begin position="254"/>
        <end position="311"/>
    </location>
</feature>
<evidence type="ECO:0000256" key="5">
    <source>
        <dbReference type="ARBA" id="ARBA00023211"/>
    </source>
</evidence>
<protein>
    <recommendedName>
        <fullName evidence="2">inorganic diphosphatase</fullName>
        <ecNumber evidence="2">3.6.1.1</ecNumber>
    </recommendedName>
    <alternativeName>
        <fullName evidence="6">Pyrophosphate phospho-hydrolase</fullName>
    </alternativeName>
</protein>
<comment type="catalytic activity">
    <reaction evidence="7">
        <text>diphosphate + H2O = 2 phosphate + H(+)</text>
        <dbReference type="Rhea" id="RHEA:24576"/>
        <dbReference type="ChEBI" id="CHEBI:15377"/>
        <dbReference type="ChEBI" id="CHEBI:15378"/>
        <dbReference type="ChEBI" id="CHEBI:33019"/>
        <dbReference type="ChEBI" id="CHEBI:43474"/>
        <dbReference type="EC" id="3.6.1.1"/>
    </reaction>
</comment>
<dbReference type="SMART" id="SM00116">
    <property type="entry name" value="CBS"/>
    <property type="match status" value="2"/>
</dbReference>
<dbReference type="SMART" id="SM01131">
    <property type="entry name" value="DHHA2"/>
    <property type="match status" value="1"/>
</dbReference>
<organism evidence="10 11">
    <name type="scientific">Gallibacter intestinalis</name>
    <dbReference type="NCBI Taxonomy" id="2779356"/>
    <lineage>
        <taxon>Bacteria</taxon>
        <taxon>Bacillati</taxon>
        <taxon>Bacillota</taxon>
        <taxon>Clostridia</taxon>
        <taxon>Eubacteriales</taxon>
        <taxon>Eubacteriaceae</taxon>
        <taxon>Gallibacter</taxon>
    </lineage>
</organism>
<sequence length="548" mass="59063">MKNKIYVIGHKNPDTDSVCSALAYARYKEMTDGQNGEYIAMRAGELNPETEYVLNYFGLEAPALAEDVRPQLKDTAFGKGLSISEDISLKKAWDMLNKSASNTLTMTDGEGNVKGIISVGDIARSFMASSDSGVLSAASTPVKNVVETIGAQLVCGNPDAVINSGRVMIASTEADLDRCSVSGGDTVLLVDDEKAQKKAVINGAACIIVCLGADPATKIIKLAEDNGCALLKSPMDTLTTARMLNQSVPVSHFMKKEGILMFNEEDITEDVKDAAADTRHREFPVLDKEGKFVGVVTREDLIKTGKKKLILVDHNEKTQAVGGMTQADVLEVIDHHKIGRIETQGPIMYKNRPVGCTSTIIYGMYVDAGLTIPKEIAGTMCSAILSDTLLYRSPTCTDADKEAAEALAKIAGIDTEKYAFDMFAAGSDFGSKSEEEIFNLDYKTFNVGEYTYGVGQVQSVNKKELDDMKEKMLAYMEKVVAGGEADMVYLMLTDILAESSELLCAGTGALDTAVRAFGVDKGDRSVYLEGAVSRKKQIIPQLTAALQK</sequence>
<keyword evidence="11" id="KW-1185">Reference proteome</keyword>
<dbReference type="SUPFAM" id="SSF75138">
    <property type="entry name" value="HprK N-terminal domain-like"/>
    <property type="match status" value="1"/>
</dbReference>
<dbReference type="Pfam" id="PF02833">
    <property type="entry name" value="DHHA2"/>
    <property type="match status" value="1"/>
</dbReference>
<dbReference type="PROSITE" id="PS51371">
    <property type="entry name" value="CBS"/>
    <property type="match status" value="1"/>
</dbReference>
<dbReference type="GO" id="GO:0004427">
    <property type="term" value="F:inorganic diphosphate phosphatase activity"/>
    <property type="evidence" value="ECO:0007669"/>
    <property type="project" value="UniProtKB-EC"/>
</dbReference>
<dbReference type="Proteomes" id="UP001516588">
    <property type="component" value="Unassembled WGS sequence"/>
</dbReference>
<dbReference type="Gene3D" id="3.10.580.10">
    <property type="entry name" value="CBS-domain"/>
    <property type="match status" value="1"/>
</dbReference>
<evidence type="ECO:0000259" key="9">
    <source>
        <dbReference type="PROSITE" id="PS51371"/>
    </source>
</evidence>
<keyword evidence="3" id="KW-0479">Metal-binding</keyword>
<accession>A0ABR9QWU7</accession>
<dbReference type="InterPro" id="IPR038222">
    <property type="entry name" value="DHHA2_dom_sf"/>
</dbReference>
<evidence type="ECO:0000256" key="8">
    <source>
        <dbReference type="PROSITE-ProRule" id="PRU00703"/>
    </source>
</evidence>
<dbReference type="NCBIfam" id="NF003877">
    <property type="entry name" value="PRK05427.1"/>
    <property type="match status" value="1"/>
</dbReference>
<evidence type="ECO:0000256" key="3">
    <source>
        <dbReference type="ARBA" id="ARBA00022723"/>
    </source>
</evidence>
<dbReference type="NCBIfam" id="NF011442">
    <property type="entry name" value="PRK14869.1-4"/>
    <property type="match status" value="1"/>
</dbReference>
<dbReference type="EMBL" id="JADCKA010000004">
    <property type="protein sequence ID" value="MBE5035339.1"/>
    <property type="molecule type" value="Genomic_DNA"/>
</dbReference>
<dbReference type="Pfam" id="PF07085">
    <property type="entry name" value="DRTGG"/>
    <property type="match status" value="1"/>
</dbReference>
<evidence type="ECO:0000256" key="1">
    <source>
        <dbReference type="ARBA" id="ARBA00001936"/>
    </source>
</evidence>
<evidence type="ECO:0000313" key="11">
    <source>
        <dbReference type="Proteomes" id="UP001516588"/>
    </source>
</evidence>
<keyword evidence="4 10" id="KW-0378">Hydrolase</keyword>
<proteinExistence type="predicted"/>
<dbReference type="SUPFAM" id="SSF64182">
    <property type="entry name" value="DHH phosphoesterases"/>
    <property type="match status" value="1"/>
</dbReference>
<keyword evidence="8" id="KW-0129">CBS domain</keyword>
<comment type="cofactor">
    <cofactor evidence="1">
        <name>Mn(2+)</name>
        <dbReference type="ChEBI" id="CHEBI:29035"/>
    </cofactor>
</comment>
<evidence type="ECO:0000256" key="4">
    <source>
        <dbReference type="ARBA" id="ARBA00022801"/>
    </source>
</evidence>
<dbReference type="Gene3D" id="3.90.1640.10">
    <property type="entry name" value="inorganic pyrophosphatase (n-terminal core)"/>
    <property type="match status" value="1"/>
</dbReference>
<dbReference type="InterPro" id="IPR046342">
    <property type="entry name" value="CBS_dom_sf"/>
</dbReference>
<comment type="caution">
    <text evidence="10">The sequence shown here is derived from an EMBL/GenBank/DDBJ whole genome shotgun (WGS) entry which is preliminary data.</text>
</comment>
<keyword evidence="5" id="KW-0464">Manganese</keyword>
<dbReference type="NCBIfam" id="NF011443">
    <property type="entry name" value="PRK14869.1-5"/>
    <property type="match status" value="1"/>
</dbReference>
<dbReference type="Gene3D" id="3.40.1390.20">
    <property type="entry name" value="HprK N-terminal domain-like"/>
    <property type="match status" value="1"/>
</dbReference>
<reference evidence="10 11" key="1">
    <citation type="submission" date="2020-10" db="EMBL/GenBank/DDBJ databases">
        <title>ChiBAC.</title>
        <authorList>
            <person name="Zenner C."/>
            <person name="Hitch T.C.A."/>
            <person name="Clavel T."/>
        </authorList>
    </citation>
    <scope>NUCLEOTIDE SEQUENCE [LARGE SCALE GENOMIC DNA]</scope>
    <source>
        <strain evidence="10 11">DSM 108706</strain>
    </source>
</reference>